<evidence type="ECO:0000256" key="1">
    <source>
        <dbReference type="SAM" id="Coils"/>
    </source>
</evidence>
<reference evidence="2 3" key="1">
    <citation type="journal article" date="2010" name="Appl. Environ. Microbiol.">
        <title>The genome sequence of the crenarchaeon Acidilobus saccharovorans supports a new order, Acidilobales, and suggests an important ecological role in terrestrial acidic hot springs.</title>
        <authorList>
            <person name="Mardanov A.V."/>
            <person name="Svetlitchnyi V.A."/>
            <person name="Beletsky A.V."/>
            <person name="Prokofeva M.I."/>
            <person name="Bonch-Osmolovskaya E.A."/>
            <person name="Ravin N.V."/>
            <person name="Skryabin K.G."/>
        </authorList>
    </citation>
    <scope>NUCLEOTIDE SEQUENCE [LARGE SCALE GENOMIC DNA]</scope>
    <source>
        <strain evidence="3">DSM 16705 / JCM 18335 / VKM B-2471 / 345-15</strain>
    </source>
</reference>
<sequence length="250" mass="28788">MKVNVHRGAMKKDVEREQPLEALKERGGPRSKLVDAILVLLLARPMKAAEIAEVLRREPKYISSYLSYWKSRGYVDYDLGLWYLTPKGEDYARQVAEAQRDEQFNEFVALAQRLMSTVSQTRNYKRGGQQGSEGSEVQSFIAGLTNKTDKKLQESRVSDAACVLQELKDKVSDEESEVVMELLTHYSKYGVTYMYLDQLAEKLKADYEWLLRKVRDLQSKGIVYIYTDPRLGIRVGFSKNVKETLSRCQH</sequence>
<name>D9Q065_ACIS3</name>
<dbReference type="eggNOG" id="arCOG04268">
    <property type="taxonomic scope" value="Archaea"/>
</dbReference>
<dbReference type="KEGG" id="asc:ASAC_0296"/>
<dbReference type="Proteomes" id="UP000000346">
    <property type="component" value="Chromosome"/>
</dbReference>
<dbReference type="EMBL" id="CP001742">
    <property type="protein sequence ID" value="ADL18703.1"/>
    <property type="molecule type" value="Genomic_DNA"/>
</dbReference>
<dbReference type="HOGENOM" id="CLU_1109465_0_0_2"/>
<evidence type="ECO:0000313" key="2">
    <source>
        <dbReference type="EMBL" id="ADL18703.1"/>
    </source>
</evidence>
<dbReference type="SUPFAM" id="SSF46785">
    <property type="entry name" value="Winged helix' DNA-binding domain"/>
    <property type="match status" value="1"/>
</dbReference>
<dbReference type="AlphaFoldDB" id="D9Q065"/>
<keyword evidence="3" id="KW-1185">Reference proteome</keyword>
<gene>
    <name evidence="2" type="ordered locus">ASAC_0296</name>
</gene>
<keyword evidence="1" id="KW-0175">Coiled coil</keyword>
<evidence type="ECO:0008006" key="4">
    <source>
        <dbReference type="Google" id="ProtNLM"/>
    </source>
</evidence>
<evidence type="ECO:0000313" key="3">
    <source>
        <dbReference type="Proteomes" id="UP000000346"/>
    </source>
</evidence>
<organism evidence="2 3">
    <name type="scientific">Acidilobus saccharovorans (strain DSM 16705 / JCM 18335 / VKM B-2471 / 345-15)</name>
    <dbReference type="NCBI Taxonomy" id="666510"/>
    <lineage>
        <taxon>Archaea</taxon>
        <taxon>Thermoproteota</taxon>
        <taxon>Thermoprotei</taxon>
        <taxon>Acidilobales</taxon>
        <taxon>Acidilobaceae</taxon>
        <taxon>Acidilobus</taxon>
    </lineage>
</organism>
<dbReference type="STRING" id="666510.ASAC_0296"/>
<proteinExistence type="predicted"/>
<dbReference type="InParanoid" id="D9Q065"/>
<protein>
    <recommendedName>
        <fullName evidence="4">Replication initiator protein WhiP</fullName>
    </recommendedName>
</protein>
<accession>D9Q065</accession>
<dbReference type="InterPro" id="IPR036390">
    <property type="entry name" value="WH_DNA-bd_sf"/>
</dbReference>
<feature type="coiled-coil region" evidence="1">
    <location>
        <begin position="157"/>
        <end position="220"/>
    </location>
</feature>